<dbReference type="InterPro" id="IPR001789">
    <property type="entry name" value="Sig_transdc_resp-reg_receiver"/>
</dbReference>
<sequence length="703" mass="76057">MSPPDRSTATILLVDDRPANLLALESALASPNYRIVKAESGAEALRFLLKDECAVILMDVNMPELDGYETARLIRRNERTRTIPIVFVTAFGAEERHVLAGYESGGIDYLLKPVQPEVLRSKVAGFVALHRARLEIQRQAELLREAERREHAHALAELELRALRRQQAMQRRYQTVVQALTDAVVWLLDPVSLACTFASPSVRKVLGFSPEQCLSDPRLWMERLPREERERFVAVVRSLEAGGAPASLEHRFLRADGRVASFETTVRLLVGEEPGRLELHGLSVDVTDAVRSREAIGFLSAASAELSRSLDVRSSVNAACRMAAGPLADACLVEVAPAGAAPVVAVAHANPARERDVRAALAGLSLERLRAVEVTDVLAADAPLEDGAEDARAAVARLGVRIALVVPLVVRAQRIGTLCLLAEDPLRFVGRPRDTAEELGARVAQTVDNALLHEDTRNAVQAREEFLSVASHELRTPLTALNLQARLLEQLVADGRLGVPPERQDDLQKRVRSMARQVGRLSALVNSVLDLARARSERLTLELATCDVAEIVRDVAGRFDDVLTGEGRTLRVEAEPGLVARCDRTRVEQLLTNLVANAVRHGGKGEVAVRAGRGEDGVFVLVADAGPGISEAERARIFDPFAQGRRAASGGLGLGLYIARKIAEAHGGHLTLESAPGQGATFRVELPSVDARALDAPLEAAAP</sequence>
<dbReference type="Proteomes" id="UP001162891">
    <property type="component" value="Chromosome"/>
</dbReference>
<evidence type="ECO:0000259" key="9">
    <source>
        <dbReference type="PROSITE" id="PS50112"/>
    </source>
</evidence>
<keyword evidence="3 6" id="KW-0597">Phosphoprotein</keyword>
<dbReference type="InterPro" id="IPR004358">
    <property type="entry name" value="Sig_transdc_His_kin-like_C"/>
</dbReference>
<dbReference type="InterPro" id="IPR035965">
    <property type="entry name" value="PAS-like_dom_sf"/>
</dbReference>
<dbReference type="Pfam" id="PF02518">
    <property type="entry name" value="HATPase_c"/>
    <property type="match status" value="1"/>
</dbReference>
<evidence type="ECO:0000313" key="11">
    <source>
        <dbReference type="Proteomes" id="UP001162891"/>
    </source>
</evidence>
<evidence type="ECO:0000256" key="2">
    <source>
        <dbReference type="ARBA" id="ARBA00012438"/>
    </source>
</evidence>
<dbReference type="Gene3D" id="3.30.450.40">
    <property type="match status" value="1"/>
</dbReference>
<feature type="domain" description="Histidine kinase" evidence="7">
    <location>
        <begin position="469"/>
        <end position="690"/>
    </location>
</feature>
<feature type="domain" description="PAS" evidence="9">
    <location>
        <begin position="169"/>
        <end position="243"/>
    </location>
</feature>
<evidence type="ECO:0000256" key="3">
    <source>
        <dbReference type="ARBA" id="ARBA00022553"/>
    </source>
</evidence>
<evidence type="ECO:0000256" key="4">
    <source>
        <dbReference type="ARBA" id="ARBA00022679"/>
    </source>
</evidence>
<dbReference type="SUPFAM" id="SSF55874">
    <property type="entry name" value="ATPase domain of HSP90 chaperone/DNA topoisomerase II/histidine kinase"/>
    <property type="match status" value="1"/>
</dbReference>
<dbReference type="EC" id="2.7.13.3" evidence="2"/>
<comment type="catalytic activity">
    <reaction evidence="1">
        <text>ATP + protein L-histidine = ADP + protein N-phospho-L-histidine.</text>
        <dbReference type="EC" id="2.7.13.3"/>
    </reaction>
</comment>
<dbReference type="EMBL" id="AP025591">
    <property type="protein sequence ID" value="BDG05444.1"/>
    <property type="molecule type" value="Genomic_DNA"/>
</dbReference>
<dbReference type="PROSITE" id="PS50112">
    <property type="entry name" value="PAS"/>
    <property type="match status" value="1"/>
</dbReference>
<dbReference type="Gene3D" id="3.30.565.10">
    <property type="entry name" value="Histidine kinase-like ATPase, C-terminal domain"/>
    <property type="match status" value="1"/>
</dbReference>
<keyword evidence="4" id="KW-0808">Transferase</keyword>
<dbReference type="CDD" id="cd00130">
    <property type="entry name" value="PAS"/>
    <property type="match status" value="1"/>
</dbReference>
<evidence type="ECO:0000259" key="7">
    <source>
        <dbReference type="PROSITE" id="PS50109"/>
    </source>
</evidence>
<dbReference type="InterPro" id="IPR029016">
    <property type="entry name" value="GAF-like_dom_sf"/>
</dbReference>
<dbReference type="CDD" id="cd00082">
    <property type="entry name" value="HisKA"/>
    <property type="match status" value="1"/>
</dbReference>
<dbReference type="Pfam" id="PF00512">
    <property type="entry name" value="HisKA"/>
    <property type="match status" value="1"/>
</dbReference>
<dbReference type="InterPro" id="IPR013655">
    <property type="entry name" value="PAS_fold_3"/>
</dbReference>
<organism evidence="10 11">
    <name type="scientific">Anaeromyxobacter oryzae</name>
    <dbReference type="NCBI Taxonomy" id="2918170"/>
    <lineage>
        <taxon>Bacteria</taxon>
        <taxon>Pseudomonadati</taxon>
        <taxon>Myxococcota</taxon>
        <taxon>Myxococcia</taxon>
        <taxon>Myxococcales</taxon>
        <taxon>Cystobacterineae</taxon>
        <taxon>Anaeromyxobacteraceae</taxon>
        <taxon>Anaeromyxobacter</taxon>
    </lineage>
</organism>
<evidence type="ECO:0000256" key="5">
    <source>
        <dbReference type="ARBA" id="ARBA00022777"/>
    </source>
</evidence>
<dbReference type="SUPFAM" id="SSF55781">
    <property type="entry name" value="GAF domain-like"/>
    <property type="match status" value="1"/>
</dbReference>
<dbReference type="SMART" id="SM00387">
    <property type="entry name" value="HATPase_c"/>
    <property type="match status" value="1"/>
</dbReference>
<dbReference type="PANTHER" id="PTHR43047:SF72">
    <property type="entry name" value="OSMOSENSING HISTIDINE PROTEIN KINASE SLN1"/>
    <property type="match status" value="1"/>
</dbReference>
<accession>A0ABM7X146</accession>
<dbReference type="InterPro" id="IPR003594">
    <property type="entry name" value="HATPase_dom"/>
</dbReference>
<dbReference type="SMART" id="SM00388">
    <property type="entry name" value="HisKA"/>
    <property type="match status" value="1"/>
</dbReference>
<dbReference type="InterPro" id="IPR003661">
    <property type="entry name" value="HisK_dim/P_dom"/>
</dbReference>
<evidence type="ECO:0000313" key="10">
    <source>
        <dbReference type="EMBL" id="BDG05444.1"/>
    </source>
</evidence>
<dbReference type="SUPFAM" id="SSF52172">
    <property type="entry name" value="CheY-like"/>
    <property type="match status" value="1"/>
</dbReference>
<dbReference type="SUPFAM" id="SSF55785">
    <property type="entry name" value="PYP-like sensor domain (PAS domain)"/>
    <property type="match status" value="1"/>
</dbReference>
<gene>
    <name evidence="10" type="ORF">AMOR_44400</name>
</gene>
<dbReference type="PANTHER" id="PTHR43047">
    <property type="entry name" value="TWO-COMPONENT HISTIDINE PROTEIN KINASE"/>
    <property type="match status" value="1"/>
</dbReference>
<dbReference type="InterPro" id="IPR036097">
    <property type="entry name" value="HisK_dim/P_sf"/>
</dbReference>
<keyword evidence="11" id="KW-1185">Reference proteome</keyword>
<feature type="modified residue" description="4-aspartylphosphate" evidence="6">
    <location>
        <position position="59"/>
    </location>
</feature>
<dbReference type="InterPro" id="IPR011006">
    <property type="entry name" value="CheY-like_superfamily"/>
</dbReference>
<dbReference type="SMART" id="SM00448">
    <property type="entry name" value="REC"/>
    <property type="match status" value="1"/>
</dbReference>
<evidence type="ECO:0000256" key="1">
    <source>
        <dbReference type="ARBA" id="ARBA00000085"/>
    </source>
</evidence>
<protein>
    <recommendedName>
        <fullName evidence="2">histidine kinase</fullName>
        <ecNumber evidence="2">2.7.13.3</ecNumber>
    </recommendedName>
</protein>
<dbReference type="Gene3D" id="3.40.50.2300">
    <property type="match status" value="1"/>
</dbReference>
<reference evidence="11" key="1">
    <citation type="journal article" date="2022" name="Int. J. Syst. Evol. Microbiol.">
        <title>Anaeromyxobacter oryzae sp. nov., Anaeromyxobacter diazotrophicus sp. nov. and Anaeromyxobacter paludicola sp. nov., isolated from paddy soils.</title>
        <authorList>
            <person name="Itoh H."/>
            <person name="Xu Z."/>
            <person name="Mise K."/>
            <person name="Masuda Y."/>
            <person name="Ushijima N."/>
            <person name="Hayakawa C."/>
            <person name="Shiratori Y."/>
            <person name="Senoo K."/>
        </authorList>
    </citation>
    <scope>NUCLEOTIDE SEQUENCE [LARGE SCALE GENOMIC DNA]</scope>
    <source>
        <strain evidence="11">Red232</strain>
    </source>
</reference>
<dbReference type="CDD" id="cd00075">
    <property type="entry name" value="HATPase"/>
    <property type="match status" value="1"/>
</dbReference>
<dbReference type="SMART" id="SM00091">
    <property type="entry name" value="PAS"/>
    <property type="match status" value="1"/>
</dbReference>
<dbReference type="PROSITE" id="PS50109">
    <property type="entry name" value="HIS_KIN"/>
    <property type="match status" value="1"/>
</dbReference>
<dbReference type="PROSITE" id="PS50110">
    <property type="entry name" value="RESPONSE_REGULATORY"/>
    <property type="match status" value="1"/>
</dbReference>
<dbReference type="Gene3D" id="1.10.287.130">
    <property type="match status" value="1"/>
</dbReference>
<dbReference type="Pfam" id="PF08447">
    <property type="entry name" value="PAS_3"/>
    <property type="match status" value="1"/>
</dbReference>
<dbReference type="InterPro" id="IPR000014">
    <property type="entry name" value="PAS"/>
</dbReference>
<dbReference type="RefSeq" id="WP_248354288.1">
    <property type="nucleotide sequence ID" value="NZ_AP025591.1"/>
</dbReference>
<dbReference type="Gene3D" id="3.30.450.20">
    <property type="entry name" value="PAS domain"/>
    <property type="match status" value="1"/>
</dbReference>
<evidence type="ECO:0000259" key="8">
    <source>
        <dbReference type="PROSITE" id="PS50110"/>
    </source>
</evidence>
<dbReference type="Pfam" id="PF00072">
    <property type="entry name" value="Response_reg"/>
    <property type="match status" value="1"/>
</dbReference>
<proteinExistence type="predicted"/>
<dbReference type="InterPro" id="IPR005467">
    <property type="entry name" value="His_kinase_dom"/>
</dbReference>
<name>A0ABM7X146_9BACT</name>
<feature type="domain" description="Response regulatory" evidence="8">
    <location>
        <begin position="10"/>
        <end position="127"/>
    </location>
</feature>
<dbReference type="PRINTS" id="PR00344">
    <property type="entry name" value="BCTRLSENSOR"/>
</dbReference>
<dbReference type="InterPro" id="IPR036890">
    <property type="entry name" value="HATPase_C_sf"/>
</dbReference>
<evidence type="ECO:0000256" key="6">
    <source>
        <dbReference type="PROSITE-ProRule" id="PRU00169"/>
    </source>
</evidence>
<dbReference type="SUPFAM" id="SSF47384">
    <property type="entry name" value="Homodimeric domain of signal transducing histidine kinase"/>
    <property type="match status" value="1"/>
</dbReference>
<keyword evidence="5" id="KW-0418">Kinase</keyword>